<dbReference type="InterPro" id="IPR036188">
    <property type="entry name" value="FAD/NAD-bd_sf"/>
</dbReference>
<evidence type="ECO:0000256" key="2">
    <source>
        <dbReference type="ARBA" id="ARBA00007992"/>
    </source>
</evidence>
<evidence type="ECO:0000256" key="4">
    <source>
        <dbReference type="ARBA" id="ARBA00022827"/>
    </source>
</evidence>
<dbReference type="EMBL" id="JAVRQU010000019">
    <property type="protein sequence ID" value="KAK5692617.1"/>
    <property type="molecule type" value="Genomic_DNA"/>
</dbReference>
<feature type="region of interest" description="Disordered" evidence="7">
    <location>
        <begin position="428"/>
        <end position="460"/>
    </location>
</feature>
<dbReference type="SUPFAM" id="SSF51905">
    <property type="entry name" value="FAD/NAD(P)-binding domain"/>
    <property type="match status" value="1"/>
</dbReference>
<dbReference type="GO" id="GO:0071949">
    <property type="term" value="F:FAD binding"/>
    <property type="evidence" value="ECO:0007669"/>
    <property type="project" value="InterPro"/>
</dbReference>
<dbReference type="Pfam" id="PF01494">
    <property type="entry name" value="FAD_binding_3"/>
    <property type="match status" value="1"/>
</dbReference>
<keyword evidence="6" id="KW-0503">Monooxygenase</keyword>
<dbReference type="PRINTS" id="PR00420">
    <property type="entry name" value="RNGMNOXGNASE"/>
</dbReference>
<keyword evidence="5" id="KW-0560">Oxidoreductase</keyword>
<dbReference type="Proteomes" id="UP001310594">
    <property type="component" value="Unassembled WGS sequence"/>
</dbReference>
<comment type="cofactor">
    <cofactor evidence="1">
        <name>FAD</name>
        <dbReference type="ChEBI" id="CHEBI:57692"/>
    </cofactor>
</comment>
<dbReference type="SUPFAM" id="SSF54373">
    <property type="entry name" value="FAD-linked reductases, C-terminal domain"/>
    <property type="match status" value="1"/>
</dbReference>
<feature type="compositionally biased region" description="Polar residues" evidence="7">
    <location>
        <begin position="447"/>
        <end position="460"/>
    </location>
</feature>
<feature type="compositionally biased region" description="Polar residues" evidence="7">
    <location>
        <begin position="431"/>
        <end position="440"/>
    </location>
</feature>
<feature type="domain" description="FAD-binding" evidence="8">
    <location>
        <begin position="8"/>
        <end position="369"/>
    </location>
</feature>
<evidence type="ECO:0000256" key="1">
    <source>
        <dbReference type="ARBA" id="ARBA00001974"/>
    </source>
</evidence>
<dbReference type="PANTHER" id="PTHR13789">
    <property type="entry name" value="MONOOXYGENASE"/>
    <property type="match status" value="1"/>
</dbReference>
<evidence type="ECO:0000256" key="3">
    <source>
        <dbReference type="ARBA" id="ARBA00022630"/>
    </source>
</evidence>
<dbReference type="InterPro" id="IPR002938">
    <property type="entry name" value="FAD-bd"/>
</dbReference>
<dbReference type="AlphaFoldDB" id="A0AAN7W043"/>
<evidence type="ECO:0000256" key="5">
    <source>
        <dbReference type="ARBA" id="ARBA00023002"/>
    </source>
</evidence>
<accession>A0AAN7W043</accession>
<evidence type="ECO:0000313" key="10">
    <source>
        <dbReference type="Proteomes" id="UP001310594"/>
    </source>
</evidence>
<evidence type="ECO:0000256" key="7">
    <source>
        <dbReference type="SAM" id="MobiDB-lite"/>
    </source>
</evidence>
<proteinExistence type="inferred from homology"/>
<keyword evidence="4" id="KW-0274">FAD</keyword>
<reference evidence="9" key="1">
    <citation type="submission" date="2023-08" db="EMBL/GenBank/DDBJ databases">
        <title>Black Yeasts Isolated from many extreme environments.</title>
        <authorList>
            <person name="Coleine C."/>
            <person name="Stajich J.E."/>
            <person name="Selbmann L."/>
        </authorList>
    </citation>
    <scope>NUCLEOTIDE SEQUENCE</scope>
    <source>
        <strain evidence="9">CCFEE 5810</strain>
    </source>
</reference>
<organism evidence="9 10">
    <name type="scientific">Elasticomyces elasticus</name>
    <dbReference type="NCBI Taxonomy" id="574655"/>
    <lineage>
        <taxon>Eukaryota</taxon>
        <taxon>Fungi</taxon>
        <taxon>Dikarya</taxon>
        <taxon>Ascomycota</taxon>
        <taxon>Pezizomycotina</taxon>
        <taxon>Dothideomycetes</taxon>
        <taxon>Dothideomycetidae</taxon>
        <taxon>Mycosphaerellales</taxon>
        <taxon>Teratosphaeriaceae</taxon>
        <taxon>Elasticomyces</taxon>
    </lineage>
</organism>
<sequence>MGSHEQPTRIAIVGGGIGGLFCSLAIHHHCSVAGVPVKIDVYEQASQYKEIGAGVGVGINAARLFHKLDLGERLNAIAGHRTGVWISFRRWDTSEDIVTVPVNDNDKIRQAPCARTALLDLLKDAVEERGAATLHTKKQCKSVEDLGTSVRMRFGDSTTADADVVIGCDGIHSAIRNQFVVDKPIFSGTIAYRGVIPIASLSTWPFQSYSVAWLAKHRHLLVFPISRNEELNIVAFVSGKPENEVADVQESWTSICDRQEVFDDFAGFDKTAQEVLSLMPEQPSKWRLNDRKPLDRWHYMDGKVILLGDSAHAMLPHLGAGAGQSMEDGWVLGRALSERLSGSRNSHFQSLESTAQLYQTVRLPRAQKVQSTSRSAGDTYEMQSPDMIDKSVEECVSIIAEKTRERMKWVWEEDLDVAYETARDGHGLASKVTNSDSSNGGLVAANGTETEVQPVSIEAQ</sequence>
<dbReference type="Gene3D" id="3.50.50.60">
    <property type="entry name" value="FAD/NAD(P)-binding domain"/>
    <property type="match status" value="1"/>
</dbReference>
<evidence type="ECO:0000259" key="8">
    <source>
        <dbReference type="Pfam" id="PF01494"/>
    </source>
</evidence>
<comment type="similarity">
    <text evidence="2">Belongs to the paxM FAD-dependent monooxygenase family.</text>
</comment>
<name>A0AAN7W043_9PEZI</name>
<dbReference type="GO" id="GO:0004497">
    <property type="term" value="F:monooxygenase activity"/>
    <property type="evidence" value="ECO:0007669"/>
    <property type="project" value="UniProtKB-KW"/>
</dbReference>
<dbReference type="PANTHER" id="PTHR13789:SF318">
    <property type="entry name" value="GERANYLGERANYL DIPHOSPHATE REDUCTASE"/>
    <property type="match status" value="1"/>
</dbReference>
<comment type="caution">
    <text evidence="9">The sequence shown here is derived from an EMBL/GenBank/DDBJ whole genome shotgun (WGS) entry which is preliminary data.</text>
</comment>
<evidence type="ECO:0000256" key="6">
    <source>
        <dbReference type="ARBA" id="ARBA00023033"/>
    </source>
</evidence>
<dbReference type="InterPro" id="IPR050493">
    <property type="entry name" value="FAD-dep_Monooxygenase_BioMet"/>
</dbReference>
<protein>
    <recommendedName>
        <fullName evidence="8">FAD-binding domain-containing protein</fullName>
    </recommendedName>
</protein>
<evidence type="ECO:0000313" key="9">
    <source>
        <dbReference type="EMBL" id="KAK5692617.1"/>
    </source>
</evidence>
<gene>
    <name evidence="9" type="ORF">LTR97_010929</name>
</gene>
<keyword evidence="3" id="KW-0285">Flavoprotein</keyword>